<reference evidence="1" key="1">
    <citation type="submission" date="2020-02" db="EMBL/GenBank/DDBJ databases">
        <authorList>
            <person name="Meier V. D."/>
        </authorList>
    </citation>
    <scope>NUCLEOTIDE SEQUENCE</scope>
    <source>
        <strain evidence="1">AVDCRST_MAG73</strain>
    </source>
</reference>
<dbReference type="SUPFAM" id="SSF117396">
    <property type="entry name" value="TM1631-like"/>
    <property type="match status" value="1"/>
</dbReference>
<dbReference type="PANTHER" id="PTHR30348">
    <property type="entry name" value="UNCHARACTERIZED PROTEIN YECE"/>
    <property type="match status" value="1"/>
</dbReference>
<dbReference type="Gene3D" id="3.20.20.410">
    <property type="entry name" value="Protein of unknown function UPF0759"/>
    <property type="match status" value="1"/>
</dbReference>
<dbReference type="InterPro" id="IPR002763">
    <property type="entry name" value="DUF72"/>
</dbReference>
<dbReference type="PANTHER" id="PTHR30348:SF13">
    <property type="entry name" value="UPF0759 PROTEIN YUNF"/>
    <property type="match status" value="1"/>
</dbReference>
<dbReference type="Pfam" id="PF01904">
    <property type="entry name" value="DUF72"/>
    <property type="match status" value="1"/>
</dbReference>
<organism evidence="1">
    <name type="scientific">uncultured Thermomicrobiales bacterium</name>
    <dbReference type="NCBI Taxonomy" id="1645740"/>
    <lineage>
        <taxon>Bacteria</taxon>
        <taxon>Pseudomonadati</taxon>
        <taxon>Thermomicrobiota</taxon>
        <taxon>Thermomicrobia</taxon>
        <taxon>Thermomicrobiales</taxon>
        <taxon>environmental samples</taxon>
    </lineage>
</organism>
<dbReference type="AlphaFoldDB" id="A0A6J4U5S8"/>
<protein>
    <recommendedName>
        <fullName evidence="2">DUF72 domain-containing protein</fullName>
    </recommendedName>
</protein>
<name>A0A6J4U5S8_9BACT</name>
<proteinExistence type="predicted"/>
<evidence type="ECO:0000313" key="1">
    <source>
        <dbReference type="EMBL" id="CAA9538923.1"/>
    </source>
</evidence>
<gene>
    <name evidence="1" type="ORF">AVDCRST_MAG73-1707</name>
</gene>
<dbReference type="EMBL" id="CADCWE010000104">
    <property type="protein sequence ID" value="CAA9538923.1"/>
    <property type="molecule type" value="Genomic_DNA"/>
</dbReference>
<sequence length="304" mass="34374">MPDEGKAGQALDGEHAGEGAGAIIRVGTCAWGDHEDFYPPGLKSTDRISYYANRYPVVEVNASYYHLLPPRNYAGWVAKTPENFVFNVKAYGVLTWHRREEPPTKAAFEAFRMSYEPLVDGGKLGAVLFQFPPWFVDEKKHRDYLKRVAAHMEDDRVVVEFRHTSWLEPDRVPETLGLLSDLGLGYVVVDAPQVGTGTTPLVPAVTLPSLAYVRLHGRNTRTWYKKVETTGERFDYLYTSAELDEWVPKVRELAESAHEVYVMFNNNRRNYATVNAEQLARKLGQLDRPPESDQGVQLGLLGEE</sequence>
<dbReference type="InterPro" id="IPR036520">
    <property type="entry name" value="UPF0759_sf"/>
</dbReference>
<accession>A0A6J4U5S8</accession>
<evidence type="ECO:0008006" key="2">
    <source>
        <dbReference type="Google" id="ProtNLM"/>
    </source>
</evidence>